<proteinExistence type="predicted"/>
<dbReference type="InterPro" id="IPR012312">
    <property type="entry name" value="Hemerythrin-like"/>
</dbReference>
<evidence type="ECO:0000259" key="5">
    <source>
        <dbReference type="Pfam" id="PF01814"/>
    </source>
</evidence>
<name>A0A4R8DMV8_9BACT</name>
<dbReference type="Pfam" id="PF01814">
    <property type="entry name" value="Hemerythrin"/>
    <property type="match status" value="1"/>
</dbReference>
<dbReference type="PANTHER" id="PTHR36438:SF1">
    <property type="entry name" value="IRON-SULFUR CLUSTER REPAIR PROTEIN YTFE"/>
    <property type="match status" value="1"/>
</dbReference>
<keyword evidence="4" id="KW-0408">Iron</keyword>
<dbReference type="InterPro" id="IPR019903">
    <property type="entry name" value="RIC_family"/>
</dbReference>
<accession>A0A4R8DMV8</accession>
<dbReference type="OrthoDB" id="9797132at2"/>
<evidence type="ECO:0000256" key="3">
    <source>
        <dbReference type="ARBA" id="ARBA00022723"/>
    </source>
</evidence>
<evidence type="ECO:0000313" key="7">
    <source>
        <dbReference type="Proteomes" id="UP000294498"/>
    </source>
</evidence>
<keyword evidence="3" id="KW-0479">Metal-binding</keyword>
<comment type="subcellular location">
    <subcellularLocation>
        <location evidence="1">Cytoplasm</location>
    </subcellularLocation>
</comment>
<dbReference type="EMBL" id="SODV01000001">
    <property type="protein sequence ID" value="TDW99017.1"/>
    <property type="molecule type" value="Genomic_DNA"/>
</dbReference>
<dbReference type="AlphaFoldDB" id="A0A4R8DMV8"/>
<keyword evidence="2" id="KW-0963">Cytoplasm</keyword>
<dbReference type="Gene3D" id="1.20.120.520">
    <property type="entry name" value="nmb1532 protein domain like"/>
    <property type="match status" value="1"/>
</dbReference>
<dbReference type="Proteomes" id="UP000294498">
    <property type="component" value="Unassembled WGS sequence"/>
</dbReference>
<evidence type="ECO:0000256" key="1">
    <source>
        <dbReference type="ARBA" id="ARBA00004496"/>
    </source>
</evidence>
<evidence type="ECO:0000256" key="4">
    <source>
        <dbReference type="ARBA" id="ARBA00023004"/>
    </source>
</evidence>
<organism evidence="6 7">
    <name type="scientific">Dinghuibacter silviterrae</name>
    <dbReference type="NCBI Taxonomy" id="1539049"/>
    <lineage>
        <taxon>Bacteria</taxon>
        <taxon>Pseudomonadati</taxon>
        <taxon>Bacteroidota</taxon>
        <taxon>Chitinophagia</taxon>
        <taxon>Chitinophagales</taxon>
        <taxon>Chitinophagaceae</taxon>
        <taxon>Dinghuibacter</taxon>
    </lineage>
</organism>
<reference evidence="6 7" key="1">
    <citation type="submission" date="2019-03" db="EMBL/GenBank/DDBJ databases">
        <title>Genomic Encyclopedia of Type Strains, Phase IV (KMG-IV): sequencing the most valuable type-strain genomes for metagenomic binning, comparative biology and taxonomic classification.</title>
        <authorList>
            <person name="Goeker M."/>
        </authorList>
    </citation>
    <scope>NUCLEOTIDE SEQUENCE [LARGE SCALE GENOMIC DNA]</scope>
    <source>
        <strain evidence="6 7">DSM 100059</strain>
    </source>
</reference>
<keyword evidence="7" id="KW-1185">Reference proteome</keyword>
<dbReference type="GO" id="GO:0005737">
    <property type="term" value="C:cytoplasm"/>
    <property type="evidence" value="ECO:0007669"/>
    <property type="project" value="UniProtKB-SubCell"/>
</dbReference>
<dbReference type="PANTHER" id="PTHR36438">
    <property type="entry name" value="IRON-SULFUR CLUSTER REPAIR PROTEIN YTFE"/>
    <property type="match status" value="1"/>
</dbReference>
<protein>
    <submittedName>
        <fullName evidence="6">Regulator of cell morphogenesis and NO signaling</fullName>
    </submittedName>
</protein>
<feature type="domain" description="Hemerythrin-like" evidence="5">
    <location>
        <begin position="85"/>
        <end position="229"/>
    </location>
</feature>
<dbReference type="GO" id="GO:0046872">
    <property type="term" value="F:metal ion binding"/>
    <property type="evidence" value="ECO:0007669"/>
    <property type="project" value="UniProtKB-KW"/>
</dbReference>
<evidence type="ECO:0000256" key="2">
    <source>
        <dbReference type="ARBA" id="ARBA00022490"/>
    </source>
</evidence>
<dbReference type="NCBIfam" id="TIGR03652">
    <property type="entry name" value="FeS_repair_RIC"/>
    <property type="match status" value="1"/>
</dbReference>
<dbReference type="RefSeq" id="WP_133989378.1">
    <property type="nucleotide sequence ID" value="NZ_SODV01000001.1"/>
</dbReference>
<gene>
    <name evidence="6" type="ORF">EDB95_0024</name>
</gene>
<comment type="caution">
    <text evidence="6">The sequence shown here is derived from an EMBL/GenBank/DDBJ whole genome shotgun (WGS) entry which is preliminary data.</text>
</comment>
<evidence type="ECO:0000313" key="6">
    <source>
        <dbReference type="EMBL" id="TDW99017.1"/>
    </source>
</evidence>
<dbReference type="Pfam" id="PF04405">
    <property type="entry name" value="ScdA_N"/>
    <property type="match status" value="1"/>
</dbReference>
<sequence length="236" mass="26829">MNIQQCTVGELVAQDARAAAIFENYQIDFCCNGQKTLREACADEEKVQAVEIALANLLEAPAASGGSALDYRGWPIDLLADYIEKKYHRETTRKSDTIRGHLDKICRVHGENHPELFEIKDLFEESAGELAMHMQREELVLFPYIRKMVLNGKPPVAAFGSVENPIRALSHEHEEEGARFRKIAALSNDYTVPADGCQTYRLTFQQLKEFELMLHFHIHLENNLLFPQALQMAENN</sequence>